<dbReference type="Proteomes" id="UP000576393">
    <property type="component" value="Unassembled WGS sequence"/>
</dbReference>
<proteinExistence type="predicted"/>
<comment type="caution">
    <text evidence="1">The sequence shown here is derived from an EMBL/GenBank/DDBJ whole genome shotgun (WGS) entry which is preliminary data.</text>
</comment>
<evidence type="ECO:0000313" key="1">
    <source>
        <dbReference type="EMBL" id="NYF42386.1"/>
    </source>
</evidence>
<dbReference type="RefSeq" id="WP_179824934.1">
    <property type="nucleotide sequence ID" value="NZ_JACCCO010000002.1"/>
</dbReference>
<sequence>MAYENDVRLFTASVAATVVAAGLLRSKQALAIPVALGLLVSNPASMKKAAEGWCDQGKENSPENLDRITADIKNLKKQVKENKHWEGEAAETFNTAADSFLAALSDNKRYRQAAGECAGQTGDAYHAAAVFASYVAATMLTLGAAFQAARLLPPLVGVPVQVAILQIVNKINAVVNAVVKRKTVLVAAAATIFAAVNTLQIGHQALFFGMKTLPGQTPDFTQAGLRYQKGTGISPKPR</sequence>
<protein>
    <submittedName>
        <fullName evidence="1">Uncharacterized protein</fullName>
    </submittedName>
</protein>
<gene>
    <name evidence="1" type="ORF">HDA43_004587</name>
</gene>
<accession>A0A852V2Z6</accession>
<reference evidence="1 2" key="1">
    <citation type="submission" date="2020-07" db="EMBL/GenBank/DDBJ databases">
        <title>Sequencing the genomes of 1000 actinobacteria strains.</title>
        <authorList>
            <person name="Klenk H.-P."/>
        </authorList>
    </citation>
    <scope>NUCLEOTIDE SEQUENCE [LARGE SCALE GENOMIC DNA]</scope>
    <source>
        <strain evidence="1 2">DSM 45763</strain>
    </source>
</reference>
<evidence type="ECO:0000313" key="2">
    <source>
        <dbReference type="Proteomes" id="UP000576393"/>
    </source>
</evidence>
<keyword evidence="2" id="KW-1185">Reference proteome</keyword>
<dbReference type="EMBL" id="JACCCO010000002">
    <property type="protein sequence ID" value="NYF42386.1"/>
    <property type="molecule type" value="Genomic_DNA"/>
</dbReference>
<dbReference type="AlphaFoldDB" id="A0A852V2Z6"/>
<name>A0A852V2Z6_9ACTN</name>
<organism evidence="1 2">
    <name type="scientific">Streptosporangium sandarakinum</name>
    <dbReference type="NCBI Taxonomy" id="1260955"/>
    <lineage>
        <taxon>Bacteria</taxon>
        <taxon>Bacillati</taxon>
        <taxon>Actinomycetota</taxon>
        <taxon>Actinomycetes</taxon>
        <taxon>Streptosporangiales</taxon>
        <taxon>Streptosporangiaceae</taxon>
        <taxon>Streptosporangium</taxon>
    </lineage>
</organism>